<dbReference type="Gene3D" id="3.30.160.670">
    <property type="match status" value="1"/>
</dbReference>
<evidence type="ECO:0008006" key="3">
    <source>
        <dbReference type="Google" id="ProtNLM"/>
    </source>
</evidence>
<sequence length="390" mass="43622">MNALKLTTILGVSLLLSACTDALYKVQGESPVSKDRPLSVINGNALDRSENLERLEEKHFKRLLETTLKKYGYNLHQPNSNQKPCYLFFKLKQSTQNMIGSYTTYNTSTTSSNVSGWVGGSYVYGRGTSTTTTPSTNTYTYQVTFQNIHTIFACPDNTGKNQPIWEGAMSAELSDYENNKEDAVANLVGLMELDKFRGKLRIDTDKHIQHIKEQSKRKHYLTIGGDIGIAWGMVNLGEFSPTYTTTAYPYIPFTFRLGYMYDPKKSVAFGINALYSFGHIPSNINFTNVTTTSNRFGLETTMLIKDSFLVGVGLAQDIYSKTTLNANDGGYPQAIKKLNATYGLWRFEYLYNIPATTFYLTTGLSGGWSLSGTNYAGNVLTYNLGLFYKF</sequence>
<dbReference type="EMBL" id="UGHZ01000003">
    <property type="protein sequence ID" value="STP13673.1"/>
    <property type="molecule type" value="Genomic_DNA"/>
</dbReference>
<proteinExistence type="predicted"/>
<reference evidence="1 2" key="1">
    <citation type="submission" date="2018-06" db="EMBL/GenBank/DDBJ databases">
        <authorList>
            <consortium name="Pathogen Informatics"/>
            <person name="Doyle S."/>
        </authorList>
    </citation>
    <scope>NUCLEOTIDE SEQUENCE [LARGE SCALE GENOMIC DNA]</scope>
    <source>
        <strain evidence="1 2">NCTC12221</strain>
    </source>
</reference>
<dbReference type="RefSeq" id="WP_115026827.1">
    <property type="nucleotide sequence ID" value="NZ_UGHZ01000003.1"/>
</dbReference>
<organism evidence="1 2">
    <name type="scientific">Helicobacter cinaedi</name>
    <dbReference type="NCBI Taxonomy" id="213"/>
    <lineage>
        <taxon>Bacteria</taxon>
        <taxon>Pseudomonadati</taxon>
        <taxon>Campylobacterota</taxon>
        <taxon>Epsilonproteobacteria</taxon>
        <taxon>Campylobacterales</taxon>
        <taxon>Helicobacteraceae</taxon>
        <taxon>Helicobacter</taxon>
    </lineage>
</organism>
<protein>
    <recommendedName>
        <fullName evidence="3">Lipoprotein</fullName>
    </recommendedName>
</protein>
<accession>A0A377JWD9</accession>
<evidence type="ECO:0000313" key="1">
    <source>
        <dbReference type="EMBL" id="STP13673.1"/>
    </source>
</evidence>
<dbReference type="Proteomes" id="UP000255335">
    <property type="component" value="Unassembled WGS sequence"/>
</dbReference>
<evidence type="ECO:0000313" key="2">
    <source>
        <dbReference type="Proteomes" id="UP000255335"/>
    </source>
</evidence>
<name>A0A377JWD9_9HELI</name>
<dbReference type="AlphaFoldDB" id="A0A377JWD9"/>
<dbReference type="PROSITE" id="PS51257">
    <property type="entry name" value="PROKAR_LIPOPROTEIN"/>
    <property type="match status" value="1"/>
</dbReference>
<gene>
    <name evidence="1" type="ORF">NCTC12221_01751</name>
</gene>